<reference evidence="1" key="2">
    <citation type="journal article" date="2021" name="Microorganisms">
        <title>Extensive Genome Exploration of Clostridium botulinum Group III Field Strains.</title>
        <authorList>
            <person name="Fillo S."/>
            <person name="Giordani F."/>
            <person name="Tonon E."/>
            <person name="Drigo I."/>
            <person name="Anselmo A."/>
            <person name="Fortunato A."/>
            <person name="Lista F."/>
            <person name="Bano L."/>
        </authorList>
    </citation>
    <scope>NUCLEOTIDE SEQUENCE</scope>
    <source>
        <strain evidence="1">IZSVe-TV_9877_3_12</strain>
    </source>
</reference>
<dbReference type="InterPro" id="IPR027417">
    <property type="entry name" value="P-loop_NTPase"/>
</dbReference>
<dbReference type="Gene3D" id="3.40.50.300">
    <property type="entry name" value="P-loop containing nucleotide triphosphate hydrolases"/>
    <property type="match status" value="1"/>
</dbReference>
<reference evidence="1" key="1">
    <citation type="submission" date="2020-02" db="EMBL/GenBank/DDBJ databases">
        <authorList>
            <person name="Fillo S."/>
            <person name="Giordani F."/>
            <person name="Tonon E."/>
            <person name="Drigo I."/>
            <person name="Anselmo A."/>
            <person name="Fortunato A."/>
            <person name="Bano L."/>
            <person name="Lista F."/>
        </authorList>
    </citation>
    <scope>NUCLEOTIDE SEQUENCE</scope>
    <source>
        <strain evidence="1">IZSVe-TV_9877_3_12</strain>
    </source>
</reference>
<dbReference type="Pfam" id="PF03237">
    <property type="entry name" value="Terminase_6N"/>
    <property type="match status" value="1"/>
</dbReference>
<proteinExistence type="predicted"/>
<dbReference type="Proteomes" id="UP000813637">
    <property type="component" value="Unassembled WGS sequence"/>
</dbReference>
<accession>A0A9Q3V9Y0</accession>
<comment type="caution">
    <text evidence="1">The sequence shown here is derived from an EMBL/GenBank/DDBJ whole genome shotgun (WGS) entry which is preliminary data.</text>
</comment>
<evidence type="ECO:0000313" key="2">
    <source>
        <dbReference type="Proteomes" id="UP000813637"/>
    </source>
</evidence>
<evidence type="ECO:0000313" key="1">
    <source>
        <dbReference type="EMBL" id="MCD3194778.1"/>
    </source>
</evidence>
<organism evidence="1 2">
    <name type="scientific">Clostridium botulinum C</name>
    <dbReference type="NCBI Taxonomy" id="36828"/>
    <lineage>
        <taxon>Bacteria</taxon>
        <taxon>Bacillati</taxon>
        <taxon>Bacillota</taxon>
        <taxon>Clostridia</taxon>
        <taxon>Eubacteriales</taxon>
        <taxon>Clostridiaceae</taxon>
        <taxon>Clostridium</taxon>
    </lineage>
</organism>
<dbReference type="EMBL" id="JAAMYB010000004">
    <property type="protein sequence ID" value="MCD3194778.1"/>
    <property type="molecule type" value="Genomic_DNA"/>
</dbReference>
<dbReference type="Gene3D" id="3.30.420.240">
    <property type="match status" value="1"/>
</dbReference>
<sequence length="568" mass="65358">MKQDGDYQNVDSKHSYDPIKDKKDGLHTEEWEKYISYYRKYIDKFCIEVLGLKLYLFQRLILRAMARNQYVMLICCRGLGKSWLSAVFFVASCILYKGLKCGIASGQGQQARNVIIQKVKGELAKNPSIAREIVFPIKTGADDCVVNFRNGSEIRAIVLGRNQGDGARSWRFHYLLVDECRLVSDKVINTILIPMTKTKRAVAIHHNKREKGKVIFISSAYLKTSDLYKRFKYFCDKMSSGANNYFVCSLDYRVGIEAGIFDQDDIDEERNKPDMTIEEFQYEYEGIFVGSSGESYFPYETTTPARVLGRGEITQPKKSKSEYIITHDVAISGASDSDNACTHVIKLKPKPNGTYVKEVVYTKTHNGISLPEQRDFLRELYHLKFPNAVKIVIDMRGNGEPLPSLFYETWEYTNSKTGEKIEFPPLVLDNDDKGKSLNNALPILRGITATVGSNNKMYTYMKASFENGSLRLLKDSVEVDDLFKNKEMPIEEFQFFKQTDRLIRELSNIKQVETDHNNIKYERIDKGTKRDRATSLMYGLSVVQEMEEENRMSLNDEYEDDDPLVYYI</sequence>
<gene>
    <name evidence="1" type="ORF">G8S53_05660</name>
</gene>
<dbReference type="AlphaFoldDB" id="A0A9Q3V9Y0"/>
<protein>
    <submittedName>
        <fullName evidence="1">Uncharacterized protein</fullName>
    </submittedName>
</protein>
<name>A0A9Q3V9Y0_CLOBO</name>